<evidence type="ECO:0000313" key="2">
    <source>
        <dbReference type="EMBL" id="TYP76909.1"/>
    </source>
</evidence>
<reference evidence="2 3" key="1">
    <citation type="submission" date="2019-07" db="EMBL/GenBank/DDBJ databases">
        <title>Genomic Encyclopedia of Archaeal and Bacterial Type Strains, Phase II (KMG-II): from individual species to whole genera.</title>
        <authorList>
            <person name="Goeker M."/>
        </authorList>
    </citation>
    <scope>NUCLEOTIDE SEQUENCE [LARGE SCALE GENOMIC DNA]</scope>
    <source>
        <strain evidence="2 3">DSM 17527</strain>
    </source>
</reference>
<keyword evidence="1" id="KW-1133">Transmembrane helix</keyword>
<dbReference type="EMBL" id="VNHU01000001">
    <property type="protein sequence ID" value="TYP76909.1"/>
    <property type="molecule type" value="Genomic_DNA"/>
</dbReference>
<dbReference type="OrthoDB" id="1144182at2"/>
<dbReference type="RefSeq" id="WP_148780949.1">
    <property type="nucleotide sequence ID" value="NZ_VNHU01000001.1"/>
</dbReference>
<dbReference type="Proteomes" id="UP000324376">
    <property type="component" value="Unassembled WGS sequence"/>
</dbReference>
<feature type="transmembrane region" description="Helical" evidence="1">
    <location>
        <begin position="80"/>
        <end position="101"/>
    </location>
</feature>
<protein>
    <submittedName>
        <fullName evidence="2">Putative superfamily III holin-X</fullName>
    </submittedName>
</protein>
<evidence type="ECO:0000313" key="3">
    <source>
        <dbReference type="Proteomes" id="UP000324376"/>
    </source>
</evidence>
<evidence type="ECO:0000256" key="1">
    <source>
        <dbReference type="SAM" id="Phobius"/>
    </source>
</evidence>
<feature type="transmembrane region" description="Helical" evidence="1">
    <location>
        <begin position="43"/>
        <end position="68"/>
    </location>
</feature>
<gene>
    <name evidence="2" type="ORF">BD809_10154</name>
</gene>
<organism evidence="2 3">
    <name type="scientific">Aquimarina intermedia</name>
    <dbReference type="NCBI Taxonomy" id="350814"/>
    <lineage>
        <taxon>Bacteria</taxon>
        <taxon>Pseudomonadati</taxon>
        <taxon>Bacteroidota</taxon>
        <taxon>Flavobacteriia</taxon>
        <taxon>Flavobacteriales</taxon>
        <taxon>Flavobacteriaceae</taxon>
        <taxon>Aquimarina</taxon>
    </lineage>
</organism>
<dbReference type="AlphaFoldDB" id="A0A5S5CCM2"/>
<accession>A0A5S5CCM2</accession>
<dbReference type="InterPro" id="IPR009937">
    <property type="entry name" value="Phage_holin_3_6"/>
</dbReference>
<keyword evidence="3" id="KW-1185">Reference proteome</keyword>
<keyword evidence="1" id="KW-0472">Membrane</keyword>
<dbReference type="Pfam" id="PF07332">
    <property type="entry name" value="Phage_holin_3_6"/>
    <property type="match status" value="1"/>
</dbReference>
<comment type="caution">
    <text evidence="2">The sequence shown here is derived from an EMBL/GenBank/DDBJ whole genome shotgun (WGS) entry which is preliminary data.</text>
</comment>
<name>A0A5S5CCM2_9FLAO</name>
<sequence>MAFENLTDNVKEIDKNVRSYVETSIEYYKLDLFKKTMKSTISLANTLVMGSLLMLILIFLSVGASIWIGQAINHLPAGYFIVAGFYAIVMALLAIFGKSYFKKRLLIKYSRIFFND</sequence>
<proteinExistence type="predicted"/>
<keyword evidence="1" id="KW-0812">Transmembrane</keyword>